<reference evidence="1 2" key="1">
    <citation type="submission" date="2023-03" db="EMBL/GenBank/DDBJ databases">
        <title>WGS of Gossypium arboreum.</title>
        <authorList>
            <person name="Yu D."/>
        </authorList>
    </citation>
    <scope>NUCLEOTIDE SEQUENCE [LARGE SCALE GENOMIC DNA]</scope>
    <source>
        <tissue evidence="1">Leaf</tissue>
    </source>
</reference>
<comment type="caution">
    <text evidence="1">The sequence shown here is derived from an EMBL/GenBank/DDBJ whole genome shotgun (WGS) entry which is preliminary data.</text>
</comment>
<protein>
    <submittedName>
        <fullName evidence="1">Uncharacterized protein</fullName>
    </submittedName>
</protein>
<proteinExistence type="predicted"/>
<evidence type="ECO:0000313" key="1">
    <source>
        <dbReference type="EMBL" id="KAK5770934.1"/>
    </source>
</evidence>
<dbReference type="EMBL" id="JARKNE010000013">
    <property type="protein sequence ID" value="KAK5770934.1"/>
    <property type="molecule type" value="Genomic_DNA"/>
</dbReference>
<accession>A0ABR0MCI8</accession>
<sequence length="141" mass="16308">MFITVMTSSILRELQTRSLLNWASPQFVLIVRKKEYTFPLNVNHFVEKPNPSTNLHFTLTPPDGCTRDIQREDSEKSLRYRFAKVKKSSRYQPTEVEGSSRSYLAFTQGVHIEGTVNADMQLEMIHMSNMPKACSECQPYE</sequence>
<dbReference type="Proteomes" id="UP001358586">
    <property type="component" value="Chromosome 13"/>
</dbReference>
<evidence type="ECO:0000313" key="2">
    <source>
        <dbReference type="Proteomes" id="UP001358586"/>
    </source>
</evidence>
<organism evidence="1 2">
    <name type="scientific">Gossypium arboreum</name>
    <name type="common">Tree cotton</name>
    <name type="synonym">Gossypium nanking</name>
    <dbReference type="NCBI Taxonomy" id="29729"/>
    <lineage>
        <taxon>Eukaryota</taxon>
        <taxon>Viridiplantae</taxon>
        <taxon>Streptophyta</taxon>
        <taxon>Embryophyta</taxon>
        <taxon>Tracheophyta</taxon>
        <taxon>Spermatophyta</taxon>
        <taxon>Magnoliopsida</taxon>
        <taxon>eudicotyledons</taxon>
        <taxon>Gunneridae</taxon>
        <taxon>Pentapetalae</taxon>
        <taxon>rosids</taxon>
        <taxon>malvids</taxon>
        <taxon>Malvales</taxon>
        <taxon>Malvaceae</taxon>
        <taxon>Malvoideae</taxon>
        <taxon>Gossypium</taxon>
    </lineage>
</organism>
<keyword evidence="2" id="KW-1185">Reference proteome</keyword>
<gene>
    <name evidence="1" type="ORF">PVK06_047098</name>
</gene>
<name>A0ABR0MCI8_GOSAR</name>